<evidence type="ECO:0000256" key="2">
    <source>
        <dbReference type="ARBA" id="ARBA00022475"/>
    </source>
</evidence>
<dbReference type="GO" id="GO:0005886">
    <property type="term" value="C:plasma membrane"/>
    <property type="evidence" value="ECO:0007669"/>
    <property type="project" value="UniProtKB-SubCell"/>
</dbReference>
<evidence type="ECO:0000256" key="1">
    <source>
        <dbReference type="ARBA" id="ARBA00004651"/>
    </source>
</evidence>
<proteinExistence type="inferred from homology"/>
<feature type="transmembrane region" description="Helical" evidence="10">
    <location>
        <begin position="275"/>
        <end position="297"/>
    </location>
</feature>
<dbReference type="GO" id="GO:0007608">
    <property type="term" value="P:sensory perception of smell"/>
    <property type="evidence" value="ECO:0007669"/>
    <property type="project" value="UniProtKB-KW"/>
</dbReference>
<keyword evidence="6 10" id="KW-1133">Transmembrane helix</keyword>
<evidence type="ECO:0000256" key="4">
    <source>
        <dbReference type="ARBA" id="ARBA00022692"/>
    </source>
</evidence>
<dbReference type="PANTHER" id="PTHR21137">
    <property type="entry name" value="ODORANT RECEPTOR"/>
    <property type="match status" value="1"/>
</dbReference>
<feature type="transmembrane region" description="Helical" evidence="10">
    <location>
        <begin position="71"/>
        <end position="90"/>
    </location>
</feature>
<evidence type="ECO:0000256" key="8">
    <source>
        <dbReference type="ARBA" id="ARBA00023170"/>
    </source>
</evidence>
<evidence type="ECO:0000256" key="6">
    <source>
        <dbReference type="ARBA" id="ARBA00022989"/>
    </source>
</evidence>
<name>A0ABD2WG36_9HYME</name>
<evidence type="ECO:0000256" key="10">
    <source>
        <dbReference type="RuleBase" id="RU351113"/>
    </source>
</evidence>
<keyword evidence="4 10" id="KW-0812">Transmembrane</keyword>
<keyword evidence="8 10" id="KW-0675">Receptor</keyword>
<keyword evidence="5 10" id="KW-0552">Olfaction</keyword>
<feature type="transmembrane region" description="Helical" evidence="10">
    <location>
        <begin position="180"/>
        <end position="203"/>
    </location>
</feature>
<dbReference type="GO" id="GO:0007165">
    <property type="term" value="P:signal transduction"/>
    <property type="evidence" value="ECO:0007669"/>
    <property type="project" value="UniProtKB-KW"/>
</dbReference>
<organism evidence="11 12">
    <name type="scientific">Trichogramma kaykai</name>
    <dbReference type="NCBI Taxonomy" id="54128"/>
    <lineage>
        <taxon>Eukaryota</taxon>
        <taxon>Metazoa</taxon>
        <taxon>Ecdysozoa</taxon>
        <taxon>Arthropoda</taxon>
        <taxon>Hexapoda</taxon>
        <taxon>Insecta</taxon>
        <taxon>Pterygota</taxon>
        <taxon>Neoptera</taxon>
        <taxon>Endopterygota</taxon>
        <taxon>Hymenoptera</taxon>
        <taxon>Apocrita</taxon>
        <taxon>Proctotrupomorpha</taxon>
        <taxon>Chalcidoidea</taxon>
        <taxon>Trichogrammatidae</taxon>
        <taxon>Trichogramma</taxon>
    </lineage>
</organism>
<dbReference type="InterPro" id="IPR004117">
    <property type="entry name" value="7tm6_olfct_rcpt"/>
</dbReference>
<feature type="transmembrane region" description="Helical" evidence="10">
    <location>
        <begin position="309"/>
        <end position="329"/>
    </location>
</feature>
<accession>A0ABD2WG36</accession>
<feature type="transmembrane region" description="Helical" evidence="10">
    <location>
        <begin position="133"/>
        <end position="152"/>
    </location>
</feature>
<evidence type="ECO:0000256" key="9">
    <source>
        <dbReference type="ARBA" id="ARBA00023224"/>
    </source>
</evidence>
<keyword evidence="12" id="KW-1185">Reference proteome</keyword>
<dbReference type="AlphaFoldDB" id="A0ABD2WG36"/>
<evidence type="ECO:0000256" key="3">
    <source>
        <dbReference type="ARBA" id="ARBA00022606"/>
    </source>
</evidence>
<evidence type="ECO:0000313" key="12">
    <source>
        <dbReference type="Proteomes" id="UP001627154"/>
    </source>
</evidence>
<evidence type="ECO:0000313" key="11">
    <source>
        <dbReference type="EMBL" id="KAL3391787.1"/>
    </source>
</evidence>
<comment type="subcellular location">
    <subcellularLocation>
        <location evidence="1 10">Cell membrane</location>
        <topology evidence="1 10">Multi-pass membrane protein</topology>
    </subcellularLocation>
</comment>
<reference evidence="11 12" key="1">
    <citation type="journal article" date="2024" name="bioRxiv">
        <title>A reference genome for Trichogramma kaykai: A tiny desert-dwelling parasitoid wasp with competing sex-ratio distorters.</title>
        <authorList>
            <person name="Culotta J."/>
            <person name="Lindsey A.R."/>
        </authorList>
    </citation>
    <scope>NUCLEOTIDE SEQUENCE [LARGE SCALE GENOMIC DNA]</scope>
    <source>
        <strain evidence="11 12">KSX58</strain>
    </source>
</reference>
<dbReference type="EMBL" id="JBJJXI010000108">
    <property type="protein sequence ID" value="KAL3391787.1"/>
    <property type="molecule type" value="Genomic_DNA"/>
</dbReference>
<sequence>MEHVVRRYEKYKDGILFMLIVSGLWPNYDEHPEKLKIIFSICSAVTTGGATLGMVYFCISNFTNVNVLTRGLGLMISYFSTFLKVIVLVYHKKNILKLSKGASAQFEEDLKTPANRPFLLAYFPTFSKFYYCFRYSVALNIFMMVLKPLLALRQGKYIRTYPVKIPFEYESGKELHDNYYLVKLLIIMNFHLLIGGLVHWIIYALEVAAGYYCWSVTVGVDTFFGFFTLHLVGELQLLSSRFADMKPDKNHRKIIKELVDRHNLLIEAQRTVQKIFGLLSVWLAITCAFIICAIIFQATETKNMTAYKAVYLLCYAFLKLVQAYSYAWYGHIITSERCLNEMYNSTWPGLGDVRLMKDILFMQSQKPLIFKAKSCMIVQLDMFTKIIHTSASYFFLLQTLDEGQIENFK</sequence>
<keyword evidence="9 10" id="KW-0807">Transducer</keyword>
<keyword evidence="7 10" id="KW-0472">Membrane</keyword>
<dbReference type="PANTHER" id="PTHR21137:SF35">
    <property type="entry name" value="ODORANT RECEPTOR 19A-RELATED"/>
    <property type="match status" value="1"/>
</dbReference>
<feature type="transmembrane region" description="Helical" evidence="10">
    <location>
        <begin position="209"/>
        <end position="232"/>
    </location>
</feature>
<keyword evidence="2" id="KW-1003">Cell membrane</keyword>
<comment type="similarity">
    <text evidence="10">Belongs to the insect chemoreceptor superfamily. Heteromeric odorant receptor channel (TC 1.A.69) family.</text>
</comment>
<dbReference type="Proteomes" id="UP001627154">
    <property type="component" value="Unassembled WGS sequence"/>
</dbReference>
<evidence type="ECO:0000256" key="7">
    <source>
        <dbReference type="ARBA" id="ARBA00023136"/>
    </source>
</evidence>
<protein>
    <recommendedName>
        <fullName evidence="10">Odorant receptor</fullName>
    </recommendedName>
</protein>
<gene>
    <name evidence="11" type="ORF">TKK_013688</name>
</gene>
<feature type="transmembrane region" description="Helical" evidence="10">
    <location>
        <begin position="37"/>
        <end position="59"/>
    </location>
</feature>
<dbReference type="Pfam" id="PF02949">
    <property type="entry name" value="7tm_6"/>
    <property type="match status" value="1"/>
</dbReference>
<comment type="caution">
    <text evidence="11">The sequence shown here is derived from an EMBL/GenBank/DDBJ whole genome shotgun (WGS) entry which is preliminary data.</text>
</comment>
<evidence type="ECO:0000256" key="5">
    <source>
        <dbReference type="ARBA" id="ARBA00022725"/>
    </source>
</evidence>
<keyword evidence="3 10" id="KW-0716">Sensory transduction</keyword>